<name>A0A6J6Z4B1_9ZZZZ</name>
<dbReference type="InterPro" id="IPR020019">
    <property type="entry name" value="AcTrfase_PglD-like"/>
</dbReference>
<accession>A0A6J6Z4B1</accession>
<dbReference type="AlphaFoldDB" id="A0A6J6Z4B1"/>
<dbReference type="Pfam" id="PF17836">
    <property type="entry name" value="PglD_N"/>
    <property type="match status" value="1"/>
</dbReference>
<dbReference type="InterPro" id="IPR050179">
    <property type="entry name" value="Trans_hexapeptide_repeat"/>
</dbReference>
<feature type="domain" description="PglD N-terminal" evidence="1">
    <location>
        <begin position="8"/>
        <end position="78"/>
    </location>
</feature>
<dbReference type="InterPro" id="IPR041561">
    <property type="entry name" value="PglD_N"/>
</dbReference>
<dbReference type="InterPro" id="IPR011004">
    <property type="entry name" value="Trimer_LpxA-like_sf"/>
</dbReference>
<dbReference type="Gene3D" id="3.40.50.20">
    <property type="match status" value="1"/>
</dbReference>
<protein>
    <submittedName>
        <fullName evidence="2">Unannotated protein</fullName>
    </submittedName>
</protein>
<dbReference type="PANTHER" id="PTHR43300:SF7">
    <property type="entry name" value="UDP-N-ACETYLBACILLOSAMINE N-ACETYLTRANSFERASE"/>
    <property type="match status" value="1"/>
</dbReference>
<dbReference type="PANTHER" id="PTHR43300">
    <property type="entry name" value="ACETYLTRANSFERASE"/>
    <property type="match status" value="1"/>
</dbReference>
<evidence type="ECO:0000259" key="1">
    <source>
        <dbReference type="Pfam" id="PF17836"/>
    </source>
</evidence>
<gene>
    <name evidence="2" type="ORF">UFOPK3124_00487</name>
</gene>
<dbReference type="EMBL" id="CAFAAY010000023">
    <property type="protein sequence ID" value="CAB4812297.1"/>
    <property type="molecule type" value="Genomic_DNA"/>
</dbReference>
<reference evidence="2" key="1">
    <citation type="submission" date="2020-05" db="EMBL/GenBank/DDBJ databases">
        <authorList>
            <person name="Chiriac C."/>
            <person name="Salcher M."/>
            <person name="Ghai R."/>
            <person name="Kavagutti S V."/>
        </authorList>
    </citation>
    <scope>NUCLEOTIDE SEQUENCE</scope>
</reference>
<dbReference type="Gene3D" id="2.160.10.10">
    <property type="entry name" value="Hexapeptide repeat proteins"/>
    <property type="match status" value="1"/>
</dbReference>
<organism evidence="2">
    <name type="scientific">freshwater metagenome</name>
    <dbReference type="NCBI Taxonomy" id="449393"/>
    <lineage>
        <taxon>unclassified sequences</taxon>
        <taxon>metagenomes</taxon>
        <taxon>ecological metagenomes</taxon>
    </lineage>
</organism>
<dbReference type="CDD" id="cd03360">
    <property type="entry name" value="LbH_AT_putative"/>
    <property type="match status" value="1"/>
</dbReference>
<sequence>MGAQLQYFIFGTGGHSRSATGLLAEIGTKVEGYITEVDSVGNFLNKPVINYKQFLENFETFKIIIAVGDNFQRYRIRTQLLEPVSNSSFPNIIHPVTKIPSSAQIGYGNLIFPGAVVGYFSKIEDFSLLNSNSTLEHDSHMRSYSSLASGACTGGSVKIGLRTSIGLNSSVLQEMEIGDDTVIGAHSFVNKNFPSNSVGYGSPAQVIRKRDVDAKYL</sequence>
<proteinExistence type="predicted"/>
<dbReference type="SUPFAM" id="SSF51161">
    <property type="entry name" value="Trimeric LpxA-like enzymes"/>
    <property type="match status" value="1"/>
</dbReference>
<evidence type="ECO:0000313" key="2">
    <source>
        <dbReference type="EMBL" id="CAB4812297.1"/>
    </source>
</evidence>